<name>A0A5B8CK81_SPHSA</name>
<evidence type="ECO:0000256" key="1">
    <source>
        <dbReference type="ARBA" id="ARBA00006484"/>
    </source>
</evidence>
<comment type="similarity">
    <text evidence="1">Belongs to the short-chain dehydrogenases/reductases (SDR) family.</text>
</comment>
<dbReference type="PRINTS" id="PR00080">
    <property type="entry name" value="SDRFAMILY"/>
</dbReference>
<dbReference type="RefSeq" id="WP_140043213.1">
    <property type="nucleotide sequence ID" value="NZ_CP041017.1"/>
</dbReference>
<gene>
    <name evidence="3" type="ORF">FIL70_20745</name>
</gene>
<comment type="catalytic activity">
    <reaction evidence="2">
        <text>2,5-dichlorocyclohexa-2,5-dien-1,4-diol + NAD(+) = 2,5-dichlorohydroquinone + NADH + H(+)</text>
        <dbReference type="Rhea" id="RHEA:15741"/>
        <dbReference type="ChEBI" id="CHEBI:15378"/>
        <dbReference type="ChEBI" id="CHEBI:27545"/>
        <dbReference type="ChEBI" id="CHEBI:28975"/>
        <dbReference type="ChEBI" id="CHEBI:57540"/>
        <dbReference type="ChEBI" id="CHEBI:57945"/>
    </reaction>
</comment>
<evidence type="ECO:0000313" key="4">
    <source>
        <dbReference type="Proteomes" id="UP000311469"/>
    </source>
</evidence>
<proteinExistence type="inferred from homology"/>
<dbReference type="InterPro" id="IPR002347">
    <property type="entry name" value="SDR_fam"/>
</dbReference>
<reference evidence="3 4" key="1">
    <citation type="submission" date="2019-06" db="EMBL/GenBank/DDBJ databases">
        <title>Genome organization and adaptive potential of archetypical organophosphate degarding Sphingobium fuliginis ATCC 27551.</title>
        <authorList>
            <person name="Sarwar A."/>
            <person name="Parthasarathy S."/>
            <person name="Singh C."/>
            <person name="Siddavattam D."/>
        </authorList>
    </citation>
    <scope>NUCLEOTIDE SEQUENCE [LARGE SCALE GENOMIC DNA]</scope>
    <source>
        <strain evidence="3 4">ATCC 27551</strain>
    </source>
</reference>
<dbReference type="Gene3D" id="3.40.50.720">
    <property type="entry name" value="NAD(P)-binding Rossmann-like Domain"/>
    <property type="match status" value="1"/>
</dbReference>
<dbReference type="PRINTS" id="PR00081">
    <property type="entry name" value="GDHRDH"/>
</dbReference>
<sequence>MTKPGSDMHGRVADKVAIVTGAGRGIGRAALDRLAAEGANVVGIDINQDDLDRAQADLDAAGLAAAMYCGDATEESHAARLVEFANERFGPVDILVNNIGTTRAGRIWEMAVDDWDYIIRTNLRSAFLCTRAVAPQMIARRSGRIVNLSSGARHGAPWQAHYTGHTAYATTKAGIQGFTRNVALELSEFDITVNAVAPGPIKTESTVAAHARWHDPDFVHSPLKLVPLGRAGTVEEIASAILFLASDEASYITGAMLDVTGGR</sequence>
<evidence type="ECO:0000256" key="2">
    <source>
        <dbReference type="ARBA" id="ARBA00051383"/>
    </source>
</evidence>
<dbReference type="AlphaFoldDB" id="A0A5B8CK81"/>
<dbReference type="PANTHER" id="PTHR42879:SF2">
    <property type="entry name" value="3-OXOACYL-[ACYL-CARRIER-PROTEIN] REDUCTASE FABG"/>
    <property type="match status" value="1"/>
</dbReference>
<dbReference type="Pfam" id="PF13561">
    <property type="entry name" value="adh_short_C2"/>
    <property type="match status" value="1"/>
</dbReference>
<dbReference type="PANTHER" id="PTHR42879">
    <property type="entry name" value="3-OXOACYL-(ACYL-CARRIER-PROTEIN) REDUCTASE"/>
    <property type="match status" value="1"/>
</dbReference>
<accession>A0A5B8CK81</accession>
<protein>
    <submittedName>
        <fullName evidence="3">SDR family oxidoreductase</fullName>
    </submittedName>
</protein>
<dbReference type="InterPro" id="IPR036291">
    <property type="entry name" value="NAD(P)-bd_dom_sf"/>
</dbReference>
<dbReference type="KEGG" id="sufl:FIL70_20745"/>
<dbReference type="FunFam" id="3.40.50.720:FF:000084">
    <property type="entry name" value="Short-chain dehydrogenase reductase"/>
    <property type="match status" value="1"/>
</dbReference>
<dbReference type="InterPro" id="IPR050259">
    <property type="entry name" value="SDR"/>
</dbReference>
<dbReference type="EMBL" id="CP041017">
    <property type="protein sequence ID" value="QDC39623.1"/>
    <property type="molecule type" value="Genomic_DNA"/>
</dbReference>
<dbReference type="Proteomes" id="UP000311469">
    <property type="component" value="Chromosome cSF2"/>
</dbReference>
<organism evidence="3 4">
    <name type="scientific">Sphingobium fuliginis ATCC 27551</name>
    <dbReference type="NCBI Taxonomy" id="1208342"/>
    <lineage>
        <taxon>Bacteria</taxon>
        <taxon>Pseudomonadati</taxon>
        <taxon>Pseudomonadota</taxon>
        <taxon>Alphaproteobacteria</taxon>
        <taxon>Sphingomonadales</taxon>
        <taxon>Sphingomonadaceae</taxon>
        <taxon>Sphingobium</taxon>
    </lineage>
</organism>
<evidence type="ECO:0000313" key="3">
    <source>
        <dbReference type="EMBL" id="QDC39623.1"/>
    </source>
</evidence>
<dbReference type="SUPFAM" id="SSF51735">
    <property type="entry name" value="NAD(P)-binding Rossmann-fold domains"/>
    <property type="match status" value="1"/>
</dbReference>